<proteinExistence type="inferred from homology"/>
<dbReference type="AlphaFoldDB" id="A0A139HH73"/>
<dbReference type="InterPro" id="IPR050416">
    <property type="entry name" value="FAD-linked_Oxidoreductase"/>
</dbReference>
<protein>
    <recommendedName>
        <fullName evidence="6">FAD-binding PCMH-type domain-containing protein</fullName>
    </recommendedName>
</protein>
<gene>
    <name evidence="7" type="ORF">AC578_1999</name>
</gene>
<accession>A0A139HH73</accession>
<evidence type="ECO:0000256" key="2">
    <source>
        <dbReference type="ARBA" id="ARBA00005466"/>
    </source>
</evidence>
<dbReference type="Proteomes" id="UP000070133">
    <property type="component" value="Unassembled WGS sequence"/>
</dbReference>
<evidence type="ECO:0000256" key="3">
    <source>
        <dbReference type="ARBA" id="ARBA00022630"/>
    </source>
</evidence>
<dbReference type="InterPro" id="IPR006093">
    <property type="entry name" value="Oxy_OxRdtase_FAD_BS"/>
</dbReference>
<evidence type="ECO:0000256" key="4">
    <source>
        <dbReference type="ARBA" id="ARBA00022827"/>
    </source>
</evidence>
<organism evidence="7 8">
    <name type="scientific">Pseudocercospora eumusae</name>
    <dbReference type="NCBI Taxonomy" id="321146"/>
    <lineage>
        <taxon>Eukaryota</taxon>
        <taxon>Fungi</taxon>
        <taxon>Dikarya</taxon>
        <taxon>Ascomycota</taxon>
        <taxon>Pezizomycotina</taxon>
        <taxon>Dothideomycetes</taxon>
        <taxon>Dothideomycetidae</taxon>
        <taxon>Mycosphaerellales</taxon>
        <taxon>Mycosphaerellaceae</taxon>
        <taxon>Pseudocercospora</taxon>
    </lineage>
</organism>
<dbReference type="OrthoDB" id="415825at2759"/>
<dbReference type="PROSITE" id="PS00862">
    <property type="entry name" value="OX2_COVAL_FAD"/>
    <property type="match status" value="1"/>
</dbReference>
<dbReference type="EMBL" id="LFZN01000050">
    <property type="protein sequence ID" value="KXT01831.1"/>
    <property type="molecule type" value="Genomic_DNA"/>
</dbReference>
<dbReference type="Gene3D" id="3.30.465.10">
    <property type="match status" value="1"/>
</dbReference>
<dbReference type="Pfam" id="PF01565">
    <property type="entry name" value="FAD_binding_4"/>
    <property type="match status" value="1"/>
</dbReference>
<dbReference type="InterPro" id="IPR036318">
    <property type="entry name" value="FAD-bd_PCMH-like_sf"/>
</dbReference>
<dbReference type="GO" id="GO:0071949">
    <property type="term" value="F:FAD binding"/>
    <property type="evidence" value="ECO:0007669"/>
    <property type="project" value="InterPro"/>
</dbReference>
<dbReference type="STRING" id="321146.A0A139HH73"/>
<dbReference type="InterPro" id="IPR016166">
    <property type="entry name" value="FAD-bd_PCMH"/>
</dbReference>
<reference evidence="7 8" key="1">
    <citation type="submission" date="2015-07" db="EMBL/GenBank/DDBJ databases">
        <title>Comparative genomics of the Sigatoka disease complex on banana suggests a link between parallel evolutionary changes in Pseudocercospora fijiensis and Pseudocercospora eumusae and increased virulence on the banana host.</title>
        <authorList>
            <person name="Chang T.-C."/>
            <person name="Salvucci A."/>
            <person name="Crous P.W."/>
            <person name="Stergiopoulos I."/>
        </authorList>
    </citation>
    <scope>NUCLEOTIDE SEQUENCE [LARGE SCALE GENOMIC DNA]</scope>
    <source>
        <strain evidence="7 8">CBS 114824</strain>
    </source>
</reference>
<name>A0A139HH73_9PEZI</name>
<dbReference type="Gene3D" id="3.40.462.20">
    <property type="match status" value="1"/>
</dbReference>
<keyword evidence="4" id="KW-0274">FAD</keyword>
<dbReference type="InterPro" id="IPR016167">
    <property type="entry name" value="FAD-bd_PCMH_sub1"/>
</dbReference>
<dbReference type="InterPro" id="IPR016169">
    <property type="entry name" value="FAD-bd_PCMH_sub2"/>
</dbReference>
<dbReference type="PANTHER" id="PTHR42973:SF39">
    <property type="entry name" value="FAD-BINDING PCMH-TYPE DOMAIN-CONTAINING PROTEIN"/>
    <property type="match status" value="1"/>
</dbReference>
<dbReference type="InterPro" id="IPR006094">
    <property type="entry name" value="Oxid_FAD_bind_N"/>
</dbReference>
<evidence type="ECO:0000313" key="8">
    <source>
        <dbReference type="Proteomes" id="UP000070133"/>
    </source>
</evidence>
<feature type="domain" description="FAD-binding PCMH-type" evidence="6">
    <location>
        <begin position="35"/>
        <end position="206"/>
    </location>
</feature>
<dbReference type="PANTHER" id="PTHR42973">
    <property type="entry name" value="BINDING OXIDOREDUCTASE, PUTATIVE (AFU_ORTHOLOGUE AFUA_1G17690)-RELATED"/>
    <property type="match status" value="1"/>
</dbReference>
<dbReference type="PROSITE" id="PS51387">
    <property type="entry name" value="FAD_PCMH"/>
    <property type="match status" value="1"/>
</dbReference>
<evidence type="ECO:0000256" key="1">
    <source>
        <dbReference type="ARBA" id="ARBA00001974"/>
    </source>
</evidence>
<dbReference type="Gene3D" id="3.30.43.10">
    <property type="entry name" value="Uridine Diphospho-n-acetylenolpyruvylglucosamine Reductase, domain 2"/>
    <property type="match status" value="1"/>
</dbReference>
<sequence>MGSTGDAPIPIVWKHDDPAAYEEARVGRVFNHRRPFRYPLAVVQATCEQDVVEAVKLAAQKNARVSVRSGGHSWAVWSVRDNAILIDLGKYKHLHLHKSTGILEASTSTTGRVMNEYLSKYGYMFEGGHCPDVGIGGFLLQGGMGWNCKNWGWACEKVRAVDVVTASGELVHCNAEQNSELYWMARGSGPGFPGVVTKFYLEVRKSFSHMMISFFAYPMSEYRQVMDWVVDIGPKLDAGIELVAAAQCLPGESEHCIKIPFVTFKNSKEEAEASLELANATRPRGALIEVINKPTSLRDQYREQEINNPAGHRYCAENAYIGNEEKVADVLEEAFTTLPHPRAFSIYFAMTPCSRNKLADMAFSMQSDHYFATYACWEEAGDDERCSGWVRDVMSRIEKHSVGAYLGDSDFQVRRTQFWSQESGRKLMALRQKWDPGERFCGYLDVDDKSGLNGLQNMHEWKL</sequence>
<evidence type="ECO:0000313" key="7">
    <source>
        <dbReference type="EMBL" id="KXT01831.1"/>
    </source>
</evidence>
<dbReference type="GO" id="GO:0016491">
    <property type="term" value="F:oxidoreductase activity"/>
    <property type="evidence" value="ECO:0007669"/>
    <property type="project" value="UniProtKB-KW"/>
</dbReference>
<keyword evidence="3" id="KW-0285">Flavoprotein</keyword>
<comment type="similarity">
    <text evidence="2">Belongs to the oxygen-dependent FAD-linked oxidoreductase family.</text>
</comment>
<evidence type="ECO:0000259" key="6">
    <source>
        <dbReference type="PROSITE" id="PS51387"/>
    </source>
</evidence>
<keyword evidence="5" id="KW-0560">Oxidoreductase</keyword>
<comment type="cofactor">
    <cofactor evidence="1">
        <name>FAD</name>
        <dbReference type="ChEBI" id="CHEBI:57692"/>
    </cofactor>
</comment>
<comment type="caution">
    <text evidence="7">The sequence shown here is derived from an EMBL/GenBank/DDBJ whole genome shotgun (WGS) entry which is preliminary data.</text>
</comment>
<keyword evidence="8" id="KW-1185">Reference proteome</keyword>
<dbReference type="SUPFAM" id="SSF56176">
    <property type="entry name" value="FAD-binding/transporter-associated domain-like"/>
    <property type="match status" value="1"/>
</dbReference>
<evidence type="ECO:0000256" key="5">
    <source>
        <dbReference type="ARBA" id="ARBA00023002"/>
    </source>
</evidence>